<gene>
    <name evidence="2" type="ORF">PIB30_091170</name>
</gene>
<dbReference type="EMBL" id="JASCZI010001804">
    <property type="protein sequence ID" value="MED6115498.1"/>
    <property type="molecule type" value="Genomic_DNA"/>
</dbReference>
<keyword evidence="3" id="KW-1185">Reference proteome</keyword>
<sequence length="181" mass="20473">MRAKKDILKKKKTTMRVPASNVDFESDSESYQSSSSNSNSEFLKFSQSEDTPLAVAFENIKKRKKQERADRNTKQRVSQINEGDEVIQEAGRYASETRMFDSFETVSLGRDDSDIVVAEGPVVIQSQPSQKEKEVLQPELEQHEKTNDAEVKVEDAEVVVPPIVKNVVQDEIQPEPLDVIM</sequence>
<evidence type="ECO:0000313" key="3">
    <source>
        <dbReference type="Proteomes" id="UP001341840"/>
    </source>
</evidence>
<organism evidence="2 3">
    <name type="scientific">Stylosanthes scabra</name>
    <dbReference type="NCBI Taxonomy" id="79078"/>
    <lineage>
        <taxon>Eukaryota</taxon>
        <taxon>Viridiplantae</taxon>
        <taxon>Streptophyta</taxon>
        <taxon>Embryophyta</taxon>
        <taxon>Tracheophyta</taxon>
        <taxon>Spermatophyta</taxon>
        <taxon>Magnoliopsida</taxon>
        <taxon>eudicotyledons</taxon>
        <taxon>Gunneridae</taxon>
        <taxon>Pentapetalae</taxon>
        <taxon>rosids</taxon>
        <taxon>fabids</taxon>
        <taxon>Fabales</taxon>
        <taxon>Fabaceae</taxon>
        <taxon>Papilionoideae</taxon>
        <taxon>50 kb inversion clade</taxon>
        <taxon>dalbergioids sensu lato</taxon>
        <taxon>Dalbergieae</taxon>
        <taxon>Pterocarpus clade</taxon>
        <taxon>Stylosanthes</taxon>
    </lineage>
</organism>
<evidence type="ECO:0000256" key="1">
    <source>
        <dbReference type="SAM" id="MobiDB-lite"/>
    </source>
</evidence>
<name>A0ABU6QV90_9FABA</name>
<proteinExistence type="predicted"/>
<accession>A0ABU6QV90</accession>
<protein>
    <submittedName>
        <fullName evidence="2">Uncharacterized protein</fullName>
    </submittedName>
</protein>
<reference evidence="2 3" key="1">
    <citation type="journal article" date="2023" name="Plants (Basel)">
        <title>Bridging the Gap: Combining Genomics and Transcriptomics Approaches to Understand Stylosanthes scabra, an Orphan Legume from the Brazilian Caatinga.</title>
        <authorList>
            <person name="Ferreira-Neto J.R.C."/>
            <person name="da Silva M.D."/>
            <person name="Binneck E."/>
            <person name="de Melo N.F."/>
            <person name="da Silva R.H."/>
            <person name="de Melo A.L.T.M."/>
            <person name="Pandolfi V."/>
            <person name="Bustamante F.O."/>
            <person name="Brasileiro-Vidal A.C."/>
            <person name="Benko-Iseppon A.M."/>
        </authorList>
    </citation>
    <scope>NUCLEOTIDE SEQUENCE [LARGE SCALE GENOMIC DNA]</scope>
    <source>
        <tissue evidence="2">Leaves</tissue>
    </source>
</reference>
<comment type="caution">
    <text evidence="2">The sequence shown here is derived from an EMBL/GenBank/DDBJ whole genome shotgun (WGS) entry which is preliminary data.</text>
</comment>
<dbReference type="Proteomes" id="UP001341840">
    <property type="component" value="Unassembled WGS sequence"/>
</dbReference>
<evidence type="ECO:0000313" key="2">
    <source>
        <dbReference type="EMBL" id="MED6115498.1"/>
    </source>
</evidence>
<feature type="region of interest" description="Disordered" evidence="1">
    <location>
        <begin position="1"/>
        <end position="45"/>
    </location>
</feature>
<feature type="compositionally biased region" description="Low complexity" evidence="1">
    <location>
        <begin position="29"/>
        <end position="41"/>
    </location>
</feature>